<dbReference type="Proteomes" id="UP000318815">
    <property type="component" value="Unassembled WGS sequence"/>
</dbReference>
<dbReference type="PANTHER" id="PTHR30273">
    <property type="entry name" value="PERIPLASMIC SIGNAL SENSOR AND SIGMA FACTOR ACTIVATOR FECR-RELATED"/>
    <property type="match status" value="1"/>
</dbReference>
<keyword evidence="5" id="KW-1185">Reference proteome</keyword>
<dbReference type="InterPro" id="IPR006860">
    <property type="entry name" value="FecR"/>
</dbReference>
<feature type="domain" description="Protein FecR C-terminal" evidence="3">
    <location>
        <begin position="249"/>
        <end position="316"/>
    </location>
</feature>
<gene>
    <name evidence="4" type="ORF">FEF09_06930</name>
</gene>
<comment type="caution">
    <text evidence="4">The sequence shown here is derived from an EMBL/GenBank/DDBJ whole genome shotgun (WGS) entry which is preliminary data.</text>
</comment>
<keyword evidence="1" id="KW-0812">Transmembrane</keyword>
<dbReference type="Pfam" id="PF04773">
    <property type="entry name" value="FecR"/>
    <property type="match status" value="1"/>
</dbReference>
<feature type="transmembrane region" description="Helical" evidence="1">
    <location>
        <begin position="76"/>
        <end position="94"/>
    </location>
</feature>
<proteinExistence type="predicted"/>
<evidence type="ECO:0000259" key="2">
    <source>
        <dbReference type="Pfam" id="PF04773"/>
    </source>
</evidence>
<organism evidence="4 5">
    <name type="scientific">Chitinophaga pinensis</name>
    <dbReference type="NCBI Taxonomy" id="79329"/>
    <lineage>
        <taxon>Bacteria</taxon>
        <taxon>Pseudomonadati</taxon>
        <taxon>Bacteroidota</taxon>
        <taxon>Chitinophagia</taxon>
        <taxon>Chitinophagales</taxon>
        <taxon>Chitinophagaceae</taxon>
        <taxon>Chitinophaga</taxon>
    </lineage>
</organism>
<dbReference type="Gene3D" id="2.60.120.1440">
    <property type="match status" value="1"/>
</dbReference>
<dbReference type="PIRSF" id="PIRSF018266">
    <property type="entry name" value="FecR"/>
    <property type="match status" value="1"/>
</dbReference>
<sequence>MKIDKQLLEKYFKGDCTAAEAAQVAAYLDQSETPEADEWFQAMYEEVEKEIPQETILPVSQIITKEKKGTPIYSRWYSIAAAVVMLLGVCTWLFQMRQRNGGKANLALTWDTLANNDKSIKLMTMTDGSRVWLAPHSTVIYPNNYNDTSREVWLKGEAFFEVAQDQTKSFSVHTGDLKTIALGTSFNISTGNYADGSIQVSLIQGKVAVTSQSFSLILKPGEMVRYDGTRLSQPVEFGIREVMDWRNGKLIFDKTALEDVFAKLQARYGCKIVVGKNVAKSYKVSGVFRAGAPVQTILEAIQYVHGFQVIKKDDNTYEITTGKN</sequence>
<accession>A0A5C6LX51</accession>
<dbReference type="InterPro" id="IPR012373">
    <property type="entry name" value="Ferrdict_sens_TM"/>
</dbReference>
<dbReference type="InterPro" id="IPR032508">
    <property type="entry name" value="FecR_C"/>
</dbReference>
<dbReference type="AlphaFoldDB" id="A0A5C6LX51"/>
<protein>
    <submittedName>
        <fullName evidence="4">DUF4974 domain-containing protein</fullName>
    </submittedName>
</protein>
<dbReference type="Gene3D" id="3.55.50.30">
    <property type="match status" value="1"/>
</dbReference>
<dbReference type="Pfam" id="PF16344">
    <property type="entry name" value="FecR_C"/>
    <property type="match status" value="1"/>
</dbReference>
<dbReference type="PANTHER" id="PTHR30273:SF2">
    <property type="entry name" value="PROTEIN FECR"/>
    <property type="match status" value="1"/>
</dbReference>
<evidence type="ECO:0000259" key="3">
    <source>
        <dbReference type="Pfam" id="PF16344"/>
    </source>
</evidence>
<feature type="domain" description="FecR protein" evidence="2">
    <location>
        <begin position="115"/>
        <end position="207"/>
    </location>
</feature>
<name>A0A5C6LX51_9BACT</name>
<reference evidence="4 5" key="1">
    <citation type="submission" date="2019-08" db="EMBL/GenBank/DDBJ databases">
        <title>Whole genome sequencing of chitin degrading bacteria Chitinophaga pinensis YS16.</title>
        <authorList>
            <person name="Singh R.P."/>
            <person name="Manchanda G."/>
            <person name="Maurya I.K."/>
            <person name="Joshi N.K."/>
            <person name="Srivastava A.K."/>
        </authorList>
    </citation>
    <scope>NUCLEOTIDE SEQUENCE [LARGE SCALE GENOMIC DNA]</scope>
    <source>
        <strain evidence="4 5">YS-16</strain>
    </source>
</reference>
<dbReference type="EMBL" id="VOHS01000005">
    <property type="protein sequence ID" value="TWW01188.1"/>
    <property type="molecule type" value="Genomic_DNA"/>
</dbReference>
<evidence type="ECO:0000313" key="5">
    <source>
        <dbReference type="Proteomes" id="UP000318815"/>
    </source>
</evidence>
<dbReference type="OrthoDB" id="738872at2"/>
<keyword evidence="1" id="KW-1133">Transmembrane helix</keyword>
<evidence type="ECO:0000256" key="1">
    <source>
        <dbReference type="SAM" id="Phobius"/>
    </source>
</evidence>
<keyword evidence="1" id="KW-0472">Membrane</keyword>
<dbReference type="GO" id="GO:0016989">
    <property type="term" value="F:sigma factor antagonist activity"/>
    <property type="evidence" value="ECO:0007669"/>
    <property type="project" value="TreeGrafter"/>
</dbReference>
<evidence type="ECO:0000313" key="4">
    <source>
        <dbReference type="EMBL" id="TWW01188.1"/>
    </source>
</evidence>
<dbReference type="RefSeq" id="WP_146304446.1">
    <property type="nucleotide sequence ID" value="NZ_VOHS01000005.1"/>
</dbReference>